<accession>A0A2G9FW76</accession>
<dbReference type="AlphaFoldDB" id="A0A2G9FW76"/>
<reference evidence="3" key="1">
    <citation type="journal article" date="2018" name="Gigascience">
        <title>Genome assembly of the Pink Ipe (Handroanthus impetiginosus, Bignoniaceae), a highly valued, ecologically keystone Neotropical timber forest tree.</title>
        <authorList>
            <person name="Silva-Junior O.B."/>
            <person name="Grattapaglia D."/>
            <person name="Novaes E."/>
            <person name="Collevatti R.G."/>
        </authorList>
    </citation>
    <scope>NUCLEOTIDE SEQUENCE [LARGE SCALE GENOMIC DNA]</scope>
    <source>
        <strain evidence="3">cv. UFG-1</strain>
    </source>
</reference>
<feature type="transmembrane region" description="Helical" evidence="1">
    <location>
        <begin position="407"/>
        <end position="433"/>
    </location>
</feature>
<comment type="caution">
    <text evidence="2">The sequence shown here is derived from an EMBL/GenBank/DDBJ whole genome shotgun (WGS) entry which is preliminary data.</text>
</comment>
<dbReference type="PANTHER" id="PTHR31170:SF20">
    <property type="entry name" value="DUF247 DOMAIN PROTEIN"/>
    <property type="match status" value="1"/>
</dbReference>
<dbReference type="InterPro" id="IPR004158">
    <property type="entry name" value="DUF247_pln"/>
</dbReference>
<dbReference type="Proteomes" id="UP000231279">
    <property type="component" value="Unassembled WGS sequence"/>
</dbReference>
<organism evidence="2 3">
    <name type="scientific">Handroanthus impetiginosus</name>
    <dbReference type="NCBI Taxonomy" id="429701"/>
    <lineage>
        <taxon>Eukaryota</taxon>
        <taxon>Viridiplantae</taxon>
        <taxon>Streptophyta</taxon>
        <taxon>Embryophyta</taxon>
        <taxon>Tracheophyta</taxon>
        <taxon>Spermatophyta</taxon>
        <taxon>Magnoliopsida</taxon>
        <taxon>eudicotyledons</taxon>
        <taxon>Gunneridae</taxon>
        <taxon>Pentapetalae</taxon>
        <taxon>asterids</taxon>
        <taxon>lamiids</taxon>
        <taxon>Lamiales</taxon>
        <taxon>Bignoniaceae</taxon>
        <taxon>Crescentiina</taxon>
        <taxon>Tabebuia alliance</taxon>
        <taxon>Handroanthus</taxon>
    </lineage>
</organism>
<sequence>MALSGIAVAEAEMMETLISKIDHKLGALSTDTSYISCIYRVPDKPLKANEAAYTPRLVSLGPLHRERGQLQGMESYKLRCLRNFLNRSTVGLDELVKFVAERESYIREHYEDTINLNQEQFTEMFLLDGIFVIELFLKKHFVELREGREALFENRWMRSDLLHDMLLLENQLPMRVITDLFNFVNPSLLNGITLHNLAHEFFKDVGNTVKLQLTDDCYHARHFVEFLLFLHSPIRDPKDRPLFQATKFENTRGATELQQAGVKFRRAEESCLFNVVFNRGELTLPSLIVNDLTETFFRNLIAFEHCGYYSKDITSYVIFMDNLINTHDDVDLLVKDEIIKNELGESKAVAELFNNLYKEVVTETDEFYFAELCEKLNAYSSDPFHEFKAKWFRWTRIAKRDYFSTPWSVISLLAASVLLILTVIQTVWSILWIK</sequence>
<name>A0A2G9FW76_9LAMI</name>
<dbReference type="STRING" id="429701.A0A2G9FW76"/>
<dbReference type="Pfam" id="PF03140">
    <property type="entry name" value="DUF247"/>
    <property type="match status" value="1"/>
</dbReference>
<dbReference type="OrthoDB" id="1639532at2759"/>
<keyword evidence="1" id="KW-0812">Transmembrane</keyword>
<evidence type="ECO:0000256" key="1">
    <source>
        <dbReference type="SAM" id="Phobius"/>
    </source>
</evidence>
<evidence type="ECO:0000313" key="2">
    <source>
        <dbReference type="EMBL" id="PIM97303.1"/>
    </source>
</evidence>
<keyword evidence="3" id="KW-1185">Reference proteome</keyword>
<dbReference type="PANTHER" id="PTHR31170">
    <property type="entry name" value="BNAC04G53230D PROTEIN"/>
    <property type="match status" value="1"/>
</dbReference>
<protein>
    <submittedName>
        <fullName evidence="2">Uncharacterized protein</fullName>
    </submittedName>
</protein>
<dbReference type="EMBL" id="NKXS01010241">
    <property type="protein sequence ID" value="PIM97303.1"/>
    <property type="molecule type" value="Genomic_DNA"/>
</dbReference>
<keyword evidence="1" id="KW-1133">Transmembrane helix</keyword>
<gene>
    <name evidence="2" type="ORF">CDL12_30228</name>
</gene>
<evidence type="ECO:0000313" key="3">
    <source>
        <dbReference type="Proteomes" id="UP000231279"/>
    </source>
</evidence>
<keyword evidence="1" id="KW-0472">Membrane</keyword>
<proteinExistence type="predicted"/>